<dbReference type="PATRIC" id="fig|261654.4.peg.2711"/>
<dbReference type="STRING" id="261654.GA0070611_2666"/>
<organism evidence="5 6">
    <name type="scientific">Micromonospora auratinigra</name>
    <dbReference type="NCBI Taxonomy" id="261654"/>
    <lineage>
        <taxon>Bacteria</taxon>
        <taxon>Bacillati</taxon>
        <taxon>Actinomycetota</taxon>
        <taxon>Actinomycetes</taxon>
        <taxon>Micromonosporales</taxon>
        <taxon>Micromonosporaceae</taxon>
        <taxon>Micromonospora</taxon>
    </lineage>
</organism>
<name>A0A1A8ZJY0_9ACTN</name>
<dbReference type="EMBL" id="LT594323">
    <property type="protein sequence ID" value="SBT44375.1"/>
    <property type="molecule type" value="Genomic_DNA"/>
</dbReference>
<protein>
    <submittedName>
        <fullName evidence="5">DNA-binding transcriptional regulator, MarR family</fullName>
    </submittedName>
</protein>
<evidence type="ECO:0000256" key="3">
    <source>
        <dbReference type="ARBA" id="ARBA00023163"/>
    </source>
</evidence>
<keyword evidence="2 5" id="KW-0238">DNA-binding</keyword>
<evidence type="ECO:0000313" key="6">
    <source>
        <dbReference type="Proteomes" id="UP000199385"/>
    </source>
</evidence>
<dbReference type="InterPro" id="IPR036390">
    <property type="entry name" value="WH_DNA-bd_sf"/>
</dbReference>
<dbReference type="Gene3D" id="1.10.10.10">
    <property type="entry name" value="Winged helix-like DNA-binding domain superfamily/Winged helix DNA-binding domain"/>
    <property type="match status" value="1"/>
</dbReference>
<dbReference type="PROSITE" id="PS50995">
    <property type="entry name" value="HTH_MARR_2"/>
    <property type="match status" value="1"/>
</dbReference>
<dbReference type="AlphaFoldDB" id="A0A1A8ZJY0"/>
<evidence type="ECO:0000256" key="2">
    <source>
        <dbReference type="ARBA" id="ARBA00023125"/>
    </source>
</evidence>
<accession>A0A1A8ZJY0</accession>
<dbReference type="GO" id="GO:0003677">
    <property type="term" value="F:DNA binding"/>
    <property type="evidence" value="ECO:0007669"/>
    <property type="project" value="UniProtKB-KW"/>
</dbReference>
<dbReference type="InterPro" id="IPR036388">
    <property type="entry name" value="WH-like_DNA-bd_sf"/>
</dbReference>
<dbReference type="SUPFAM" id="SSF46785">
    <property type="entry name" value="Winged helix' DNA-binding domain"/>
    <property type="match status" value="1"/>
</dbReference>
<sequence>MSEINRRGLMLQADLSDREQRRDVATHGMYRRRDDPRGRMVADITNDLRRYSVHAQHIGHAFAGLHGLNATDLHALIAVMDAEMVGDPITPGRLGERLNLSSGSVTALIDRLERAGHIRRDRDTADRRKVFLHYADRGAELARSFFGPLGRRTDDVMDRYTDAELEIVHRFLADMVTSMGEHRDAVRAARAETPSTGRRPD</sequence>
<reference evidence="6" key="1">
    <citation type="submission" date="2016-06" db="EMBL/GenBank/DDBJ databases">
        <authorList>
            <person name="Varghese N."/>
            <person name="Submissions Spin"/>
        </authorList>
    </citation>
    <scope>NUCLEOTIDE SEQUENCE [LARGE SCALE GENOMIC DNA]</scope>
    <source>
        <strain evidence="6">DSM 44815</strain>
    </source>
</reference>
<keyword evidence="1" id="KW-0805">Transcription regulation</keyword>
<feature type="domain" description="HTH marR-type" evidence="4">
    <location>
        <begin position="41"/>
        <end position="177"/>
    </location>
</feature>
<dbReference type="PANTHER" id="PTHR42756:SF1">
    <property type="entry name" value="TRANSCRIPTIONAL REPRESSOR OF EMRAB OPERON"/>
    <property type="match status" value="1"/>
</dbReference>
<keyword evidence="6" id="KW-1185">Reference proteome</keyword>
<dbReference type="Proteomes" id="UP000199385">
    <property type="component" value="Chromosome I"/>
</dbReference>
<dbReference type="SMART" id="SM00347">
    <property type="entry name" value="HTH_MARR"/>
    <property type="match status" value="1"/>
</dbReference>
<dbReference type="PRINTS" id="PR00598">
    <property type="entry name" value="HTHMARR"/>
</dbReference>
<keyword evidence="3" id="KW-0804">Transcription</keyword>
<dbReference type="Pfam" id="PF01047">
    <property type="entry name" value="MarR"/>
    <property type="match status" value="1"/>
</dbReference>
<evidence type="ECO:0000313" key="5">
    <source>
        <dbReference type="EMBL" id="SBT44375.1"/>
    </source>
</evidence>
<evidence type="ECO:0000256" key="1">
    <source>
        <dbReference type="ARBA" id="ARBA00023015"/>
    </source>
</evidence>
<dbReference type="PANTHER" id="PTHR42756">
    <property type="entry name" value="TRANSCRIPTIONAL REGULATOR, MARR"/>
    <property type="match status" value="1"/>
</dbReference>
<proteinExistence type="predicted"/>
<gene>
    <name evidence="5" type="ORF">GA0070611_2666</name>
</gene>
<dbReference type="GO" id="GO:0003700">
    <property type="term" value="F:DNA-binding transcription factor activity"/>
    <property type="evidence" value="ECO:0007669"/>
    <property type="project" value="InterPro"/>
</dbReference>
<dbReference type="InterPro" id="IPR000835">
    <property type="entry name" value="HTH_MarR-typ"/>
</dbReference>
<evidence type="ECO:0000259" key="4">
    <source>
        <dbReference type="PROSITE" id="PS50995"/>
    </source>
</evidence>